<dbReference type="InterPro" id="IPR027623">
    <property type="entry name" value="AmmeMemoSam_A"/>
</dbReference>
<dbReference type="AlphaFoldDB" id="A0A2K2UDN2"/>
<dbReference type="NCBIfam" id="TIGR04335">
    <property type="entry name" value="AmmeMemoSam_A"/>
    <property type="match status" value="1"/>
</dbReference>
<dbReference type="GO" id="GO:0008198">
    <property type="term" value="F:ferrous iron binding"/>
    <property type="evidence" value="ECO:0007669"/>
    <property type="project" value="InterPro"/>
</dbReference>
<dbReference type="InterPro" id="IPR036071">
    <property type="entry name" value="AMMECR1_dom_sf"/>
</dbReference>
<dbReference type="Gene3D" id="3.30.700.20">
    <property type="entry name" value="Hypothetical protein ph0010, domain 1"/>
    <property type="match status" value="1"/>
</dbReference>
<reference evidence="3" key="1">
    <citation type="submission" date="2018-01" db="EMBL/GenBank/DDBJ databases">
        <title>Rubneribacter badeniensis gen. nov., sp. nov., and Colonibacter rubneri, gen. nov., sp. nov., WGS of new members of the Eggerthellaceae.</title>
        <authorList>
            <person name="Danylec N."/>
            <person name="Stoll D.A."/>
            <person name="Doetsch A."/>
            <person name="Kulling S.E."/>
            <person name="Huch M."/>
        </authorList>
    </citation>
    <scope>NUCLEOTIDE SEQUENCE [LARGE SCALE GENOMIC DNA]</scope>
    <source>
        <strain evidence="3">ResAG-96</strain>
    </source>
</reference>
<dbReference type="SUPFAM" id="SSF53213">
    <property type="entry name" value="LigB-like"/>
    <property type="match status" value="1"/>
</dbReference>
<gene>
    <name evidence="2" type="ORF">C2L71_03645</name>
</gene>
<proteinExistence type="predicted"/>
<dbReference type="Pfam" id="PF02900">
    <property type="entry name" value="LigB"/>
    <property type="match status" value="1"/>
</dbReference>
<evidence type="ECO:0000313" key="2">
    <source>
        <dbReference type="EMBL" id="PNV68359.1"/>
    </source>
</evidence>
<organism evidence="2 3">
    <name type="scientific">Enteroscipio rubneri</name>
    <dbReference type="NCBI Taxonomy" id="2070686"/>
    <lineage>
        <taxon>Bacteria</taxon>
        <taxon>Bacillati</taxon>
        <taxon>Actinomycetota</taxon>
        <taxon>Coriobacteriia</taxon>
        <taxon>Eggerthellales</taxon>
        <taxon>Eggerthellaceae</taxon>
        <taxon>Enteroscipio</taxon>
    </lineage>
</organism>
<dbReference type="PANTHER" id="PTHR13016">
    <property type="entry name" value="AMMECR1 HOMOLOG"/>
    <property type="match status" value="1"/>
</dbReference>
<dbReference type="RefSeq" id="WP_103264427.1">
    <property type="nucleotide sequence ID" value="NZ_CABMLE010000002.1"/>
</dbReference>
<dbReference type="InterPro" id="IPR002733">
    <property type="entry name" value="AMMECR1_domain"/>
</dbReference>
<dbReference type="InterPro" id="IPR027485">
    <property type="entry name" value="AMMECR1_N"/>
</dbReference>
<dbReference type="CDD" id="cd07951">
    <property type="entry name" value="ED_3B_N_AMMECR1"/>
    <property type="match status" value="1"/>
</dbReference>
<dbReference type="OrthoDB" id="9785549at2"/>
<feature type="domain" description="AMMECR1" evidence="1">
    <location>
        <begin position="294"/>
        <end position="473"/>
    </location>
</feature>
<keyword evidence="3" id="KW-1185">Reference proteome</keyword>
<keyword evidence="2" id="KW-0223">Dioxygenase</keyword>
<dbReference type="Gene3D" id="3.40.830.10">
    <property type="entry name" value="LigB-like"/>
    <property type="match status" value="1"/>
</dbReference>
<dbReference type="InterPro" id="IPR023473">
    <property type="entry name" value="AMMECR1"/>
</dbReference>
<keyword evidence="2" id="KW-0560">Oxidoreductase</keyword>
<dbReference type="PANTHER" id="PTHR13016:SF0">
    <property type="entry name" value="AMME SYNDROME CANDIDATE GENE 1 PROTEIN"/>
    <property type="match status" value="1"/>
</dbReference>
<sequence length="473" mass="49940">MSIVAAYVVPHPPLIVPSVGRGQERAVSETVAAYEEVARRIAAHAPDTIVVVSPHAPLFRDCFHVSTGDAGRGDMGRFGAWETSMTVPYDAAFAASVAACARKHGAPICGSGMADGELDHATFVPLSFVNEVYNGYRLVRVGLSGLASEAHRALGRCIAEAAVDLHRRCVLVASGDLSHRLKPDGPYGYAPEGPVFDNDVTALLDAGDFEGLFKFNEAFLEEAAECGLRSFQVMVGALEGLPVTHELLSYEGPFGVGYAVAAFEVEGVQGDGAVAAGIDEEADARASDDRAAQGAVDPYVALARASVEGYVRTGRPIARPDGLPPELVESRAGVFVSLHEDGDLRGCIGTIEPTTGNVADEIVRNAVAAAVEDPRFLPVRADELDALSYSVDVLFTPMPIASVDELDPSRYGVIVTKDTRRGLLLPNLDGVDTAAEQVAIAKRKAGIDPADSDVALERFEVVRHERGGGPRRG</sequence>
<evidence type="ECO:0000259" key="1">
    <source>
        <dbReference type="PROSITE" id="PS51112"/>
    </source>
</evidence>
<comment type="caution">
    <text evidence="2">The sequence shown here is derived from an EMBL/GenBank/DDBJ whole genome shotgun (WGS) entry which is preliminary data.</text>
</comment>
<dbReference type="EMBL" id="PPEK01000002">
    <property type="protein sequence ID" value="PNV68359.1"/>
    <property type="molecule type" value="Genomic_DNA"/>
</dbReference>
<dbReference type="SUPFAM" id="SSF143447">
    <property type="entry name" value="AMMECR1-like"/>
    <property type="match status" value="1"/>
</dbReference>
<dbReference type="Pfam" id="PF01871">
    <property type="entry name" value="AMMECR1"/>
    <property type="match status" value="1"/>
</dbReference>
<evidence type="ECO:0000313" key="3">
    <source>
        <dbReference type="Proteomes" id="UP000236197"/>
    </source>
</evidence>
<dbReference type="NCBIfam" id="TIGR04336">
    <property type="entry name" value="AmmeMemoSam_B"/>
    <property type="match status" value="1"/>
</dbReference>
<dbReference type="Proteomes" id="UP000236197">
    <property type="component" value="Unassembled WGS sequence"/>
</dbReference>
<dbReference type="PROSITE" id="PS51112">
    <property type="entry name" value="AMMECR1"/>
    <property type="match status" value="1"/>
</dbReference>
<protein>
    <submittedName>
        <fullName evidence="2">Extradiol ring-cleavage dioxygenase</fullName>
    </submittedName>
</protein>
<dbReference type="GO" id="GO:0016702">
    <property type="term" value="F:oxidoreductase activity, acting on single donors with incorporation of molecular oxygen, incorporation of two atoms of oxygen"/>
    <property type="evidence" value="ECO:0007669"/>
    <property type="project" value="UniProtKB-ARBA"/>
</dbReference>
<name>A0A2K2UDN2_9ACTN</name>
<accession>A0A2K2UDN2</accession>
<dbReference type="InterPro" id="IPR004183">
    <property type="entry name" value="Xdiol_dOase_suB"/>
</dbReference>